<feature type="compositionally biased region" description="Low complexity" evidence="2">
    <location>
        <begin position="403"/>
        <end position="423"/>
    </location>
</feature>
<dbReference type="PANTHER" id="PTHR46451">
    <property type="entry name" value="RAS-RESPONSIVE ELEMENT-BINDING PROTEIN 1"/>
    <property type="match status" value="1"/>
</dbReference>
<sequence length="638" mass="73125">MNVFLRSISKDDNEQLTRQSKTAFNRFLSFNEHTLLLIEDHHCLLQVLTSRSIEEIKYNLNENHSISFSYVCQQCLKHFASGYGLDYHIHMSHSHKSIYCPDCNTKFRSHRALKNHQQRFHLTYSQDNLPDYSYISSYLVTAFSTQQFPFITKTACEQKRLPLGDLSSKLFQCHQCFLSFPCSRTLEYHLLNKHEQYEYNLCRNILYDIVLQVEQNLTINVASSDDDSIESIKFLLSKQASSFGLIDKQLVKEYHRIKQEQYDCIFPSCQHENRTCANLCLEHLSSYNKLIKNYPYKIAITPKGTPFVHGSIVSKLVNKSTVNNSPIISKESLNTNQKRLSLKRVISSFSDDLSSSPSKKKLLSTIDQQVKTNETKVAAGEQSSSTLILSTKILTKTKPTFARSLSSMSSNSSVSTRTSSKNSRQQSTTALKRSISPTITLAVERSAEKRRRQRELRRAKHSLSPTAITTTMDDMEQENDDDDDDASDDNLTPMQNYQSKQKNLHKQRQASSSSVEYVQILNHDQQSIPSLNNIENLNEKSKINDEEIIICHSPPQMKRTIPSSNRKHSEKSVNGNVTYKSNGHQPSDYDENVRVRCKICGDILQGRSRFSKHVLTMHSHLVKNNISTIKQQPTTIVR</sequence>
<keyword evidence="1" id="KW-0862">Zinc</keyword>
<keyword evidence="1" id="KW-0863">Zinc-finger</keyword>
<evidence type="ECO:0000256" key="2">
    <source>
        <dbReference type="SAM" id="MobiDB-lite"/>
    </source>
</evidence>
<dbReference type="GO" id="GO:0000978">
    <property type="term" value="F:RNA polymerase II cis-regulatory region sequence-specific DNA binding"/>
    <property type="evidence" value="ECO:0007669"/>
    <property type="project" value="TreeGrafter"/>
</dbReference>
<feature type="compositionally biased region" description="Acidic residues" evidence="2">
    <location>
        <begin position="473"/>
        <end position="488"/>
    </location>
</feature>
<dbReference type="InterPro" id="IPR052795">
    <property type="entry name" value="RREB1"/>
</dbReference>
<proteinExistence type="predicted"/>
<dbReference type="Proteomes" id="UP000663869">
    <property type="component" value="Unassembled WGS sequence"/>
</dbReference>
<dbReference type="PROSITE" id="PS50157">
    <property type="entry name" value="ZINC_FINGER_C2H2_2"/>
    <property type="match status" value="2"/>
</dbReference>
<dbReference type="GO" id="GO:0001228">
    <property type="term" value="F:DNA-binding transcription activator activity, RNA polymerase II-specific"/>
    <property type="evidence" value="ECO:0007669"/>
    <property type="project" value="TreeGrafter"/>
</dbReference>
<dbReference type="SUPFAM" id="SSF57667">
    <property type="entry name" value="beta-beta-alpha zinc fingers"/>
    <property type="match status" value="1"/>
</dbReference>
<organism evidence="4 6">
    <name type="scientific">Rotaria socialis</name>
    <dbReference type="NCBI Taxonomy" id="392032"/>
    <lineage>
        <taxon>Eukaryota</taxon>
        <taxon>Metazoa</taxon>
        <taxon>Spiralia</taxon>
        <taxon>Gnathifera</taxon>
        <taxon>Rotifera</taxon>
        <taxon>Eurotatoria</taxon>
        <taxon>Bdelloidea</taxon>
        <taxon>Philodinida</taxon>
        <taxon>Philodinidae</taxon>
        <taxon>Rotaria</taxon>
    </lineage>
</organism>
<dbReference type="InterPro" id="IPR036236">
    <property type="entry name" value="Znf_C2H2_sf"/>
</dbReference>
<dbReference type="InterPro" id="IPR013087">
    <property type="entry name" value="Znf_C2H2_type"/>
</dbReference>
<dbReference type="PANTHER" id="PTHR46451:SF1">
    <property type="entry name" value="RAS-RESPONSIVE ELEMENT-BINDING PROTEIN 1"/>
    <property type="match status" value="1"/>
</dbReference>
<feature type="compositionally biased region" description="Basic residues" evidence="2">
    <location>
        <begin position="448"/>
        <end position="461"/>
    </location>
</feature>
<dbReference type="Gene3D" id="3.30.160.60">
    <property type="entry name" value="Classic Zinc Finger"/>
    <property type="match status" value="1"/>
</dbReference>
<accession>A0A818LCL7</accession>
<comment type="caution">
    <text evidence="4">The sequence shown here is derived from an EMBL/GenBank/DDBJ whole genome shotgun (WGS) entry which is preliminary data.</text>
</comment>
<evidence type="ECO:0000259" key="3">
    <source>
        <dbReference type="PROSITE" id="PS50157"/>
    </source>
</evidence>
<feature type="region of interest" description="Disordered" evidence="2">
    <location>
        <begin position="403"/>
        <end position="511"/>
    </location>
</feature>
<dbReference type="Proteomes" id="UP000663862">
    <property type="component" value="Unassembled WGS sequence"/>
</dbReference>
<dbReference type="AlphaFoldDB" id="A0A818LCL7"/>
<reference evidence="4" key="1">
    <citation type="submission" date="2021-02" db="EMBL/GenBank/DDBJ databases">
        <authorList>
            <person name="Nowell W R."/>
        </authorList>
    </citation>
    <scope>NUCLEOTIDE SEQUENCE</scope>
</reference>
<dbReference type="SMART" id="SM00355">
    <property type="entry name" value="ZnF_C2H2"/>
    <property type="match status" value="4"/>
</dbReference>
<dbReference type="GO" id="GO:0005634">
    <property type="term" value="C:nucleus"/>
    <property type="evidence" value="ECO:0007669"/>
    <property type="project" value="TreeGrafter"/>
</dbReference>
<feature type="domain" description="C2H2-type" evidence="3">
    <location>
        <begin position="70"/>
        <end position="98"/>
    </location>
</feature>
<gene>
    <name evidence="4" type="ORF">FME351_LOCUS20411</name>
    <name evidence="5" type="ORF">TSG867_LOCUS2976</name>
</gene>
<dbReference type="EMBL" id="CAJOBQ010000084">
    <property type="protein sequence ID" value="CAF4249258.1"/>
    <property type="molecule type" value="Genomic_DNA"/>
</dbReference>
<feature type="domain" description="C2H2-type" evidence="3">
    <location>
        <begin position="98"/>
        <end position="121"/>
    </location>
</feature>
<name>A0A818LCL7_9BILA</name>
<evidence type="ECO:0000313" key="4">
    <source>
        <dbReference type="EMBL" id="CAF3570211.1"/>
    </source>
</evidence>
<evidence type="ECO:0000256" key="1">
    <source>
        <dbReference type="PROSITE-ProRule" id="PRU00042"/>
    </source>
</evidence>
<evidence type="ECO:0000313" key="5">
    <source>
        <dbReference type="EMBL" id="CAF4249258.1"/>
    </source>
</evidence>
<dbReference type="EMBL" id="CAJNYU010002640">
    <property type="protein sequence ID" value="CAF3570211.1"/>
    <property type="molecule type" value="Genomic_DNA"/>
</dbReference>
<feature type="compositionally biased region" description="Polar residues" evidence="2">
    <location>
        <begin position="572"/>
        <end position="585"/>
    </location>
</feature>
<dbReference type="GO" id="GO:0008270">
    <property type="term" value="F:zinc ion binding"/>
    <property type="evidence" value="ECO:0007669"/>
    <property type="project" value="UniProtKB-KW"/>
</dbReference>
<keyword evidence="1" id="KW-0479">Metal-binding</keyword>
<feature type="region of interest" description="Disordered" evidence="2">
    <location>
        <begin position="556"/>
        <end position="588"/>
    </location>
</feature>
<protein>
    <recommendedName>
        <fullName evidence="3">C2H2-type domain-containing protein</fullName>
    </recommendedName>
</protein>
<feature type="compositionally biased region" description="Polar residues" evidence="2">
    <location>
        <begin position="424"/>
        <end position="439"/>
    </location>
</feature>
<feature type="compositionally biased region" description="Polar residues" evidence="2">
    <location>
        <begin position="492"/>
        <end position="501"/>
    </location>
</feature>
<dbReference type="PROSITE" id="PS00028">
    <property type="entry name" value="ZINC_FINGER_C2H2_1"/>
    <property type="match status" value="4"/>
</dbReference>
<evidence type="ECO:0000313" key="6">
    <source>
        <dbReference type="Proteomes" id="UP000663869"/>
    </source>
</evidence>